<evidence type="ECO:0000259" key="14">
    <source>
        <dbReference type="Pfam" id="PF07687"/>
    </source>
</evidence>
<evidence type="ECO:0000256" key="13">
    <source>
        <dbReference type="PIRSR" id="PIRSR037215-2"/>
    </source>
</evidence>
<dbReference type="CDD" id="cd03892">
    <property type="entry name" value="M20_peptT"/>
    <property type="match status" value="1"/>
</dbReference>
<dbReference type="InterPro" id="IPR010161">
    <property type="entry name" value="Peptidase_M20B"/>
</dbReference>
<feature type="active site" evidence="11 12">
    <location>
        <position position="86"/>
    </location>
</feature>
<dbReference type="NCBIfam" id="TIGR01882">
    <property type="entry name" value="peptidase-T"/>
    <property type="match status" value="1"/>
</dbReference>
<evidence type="ECO:0000256" key="7">
    <source>
        <dbReference type="ARBA" id="ARBA00022723"/>
    </source>
</evidence>
<dbReference type="PANTHER" id="PTHR42994">
    <property type="entry name" value="PEPTIDASE T"/>
    <property type="match status" value="1"/>
</dbReference>
<feature type="domain" description="Peptidase M20 dimerisation" evidence="14">
    <location>
        <begin position="212"/>
        <end position="313"/>
    </location>
</feature>
<evidence type="ECO:0000313" key="15">
    <source>
        <dbReference type="EMBL" id="GBG95026.1"/>
    </source>
</evidence>
<keyword evidence="16" id="KW-1185">Reference proteome</keyword>
<gene>
    <name evidence="11 15" type="primary">pepT</name>
    <name evidence="15" type="ORF">LFYK43_14850</name>
</gene>
<dbReference type="GO" id="GO:0005829">
    <property type="term" value="C:cytosol"/>
    <property type="evidence" value="ECO:0007669"/>
    <property type="project" value="TreeGrafter"/>
</dbReference>
<dbReference type="Pfam" id="PF07687">
    <property type="entry name" value="M20_dimer"/>
    <property type="match status" value="1"/>
</dbReference>
<dbReference type="InterPro" id="IPR036264">
    <property type="entry name" value="Bact_exopeptidase_dim_dom"/>
</dbReference>
<dbReference type="AlphaFoldDB" id="A0A401IU32"/>
<evidence type="ECO:0000256" key="5">
    <source>
        <dbReference type="ARBA" id="ARBA00022490"/>
    </source>
</evidence>
<name>A0A401IU32_9LACO</name>
<evidence type="ECO:0000256" key="2">
    <source>
        <dbReference type="ARBA" id="ARBA00004496"/>
    </source>
</evidence>
<dbReference type="PANTHER" id="PTHR42994:SF1">
    <property type="entry name" value="PEPTIDASE T"/>
    <property type="match status" value="1"/>
</dbReference>
<dbReference type="EMBL" id="BFFP01000023">
    <property type="protein sequence ID" value="GBG95026.1"/>
    <property type="molecule type" value="Genomic_DNA"/>
</dbReference>
<dbReference type="FunFam" id="3.30.70.360:FF:000002">
    <property type="entry name" value="Peptidase T"/>
    <property type="match status" value="1"/>
</dbReference>
<keyword evidence="10 11" id="KW-0482">Metalloprotease</keyword>
<dbReference type="PIRSF" id="PIRSF037215">
    <property type="entry name" value="Peptidase_M20B"/>
    <property type="match status" value="1"/>
</dbReference>
<feature type="binding site" evidence="11 13">
    <location>
        <position position="181"/>
    </location>
    <ligand>
        <name>Zn(2+)</name>
        <dbReference type="ChEBI" id="CHEBI:29105"/>
        <label>2</label>
    </ligand>
</feature>
<feature type="binding site" evidence="11 13">
    <location>
        <position position="84"/>
    </location>
    <ligand>
        <name>Zn(2+)</name>
        <dbReference type="ChEBI" id="CHEBI:29105"/>
        <label>1</label>
    </ligand>
</feature>
<proteinExistence type="inferred from homology"/>
<dbReference type="GO" id="GO:0008237">
    <property type="term" value="F:metallopeptidase activity"/>
    <property type="evidence" value="ECO:0007669"/>
    <property type="project" value="UniProtKB-KW"/>
</dbReference>
<dbReference type="OrthoDB" id="9804934at2"/>
<dbReference type="GO" id="GO:0045148">
    <property type="term" value="F:tripeptide aminopeptidase activity"/>
    <property type="evidence" value="ECO:0007669"/>
    <property type="project" value="UniProtKB-UniRule"/>
</dbReference>
<dbReference type="GO" id="GO:0006508">
    <property type="term" value="P:proteolysis"/>
    <property type="evidence" value="ECO:0007669"/>
    <property type="project" value="UniProtKB-UniRule"/>
</dbReference>
<evidence type="ECO:0000256" key="3">
    <source>
        <dbReference type="ARBA" id="ARBA00009692"/>
    </source>
</evidence>
<dbReference type="Pfam" id="PF01546">
    <property type="entry name" value="Peptidase_M20"/>
    <property type="match status" value="1"/>
</dbReference>
<dbReference type="InterPro" id="IPR011650">
    <property type="entry name" value="Peptidase_M20_dimer"/>
</dbReference>
<reference evidence="15 16" key="1">
    <citation type="journal article" date="2019" name="Int. J. Syst. Evol. Microbiol.">
        <title>Lactobacillus salitolerans sp. nov., a novel lactic acid bacterium isolated from spent mushroom substrates.</title>
        <authorList>
            <person name="Tohno M."/>
            <person name="Tanizawa Y."/>
            <person name="Kojima Y."/>
            <person name="Sakamoto M."/>
            <person name="Nakamura Y."/>
            <person name="Ohkuma M."/>
            <person name="Kobayashi H."/>
        </authorList>
    </citation>
    <scope>NUCLEOTIDE SEQUENCE [LARGE SCALE GENOMIC DNA]</scope>
    <source>
        <strain evidence="15 16">YK43</strain>
    </source>
</reference>
<comment type="function">
    <text evidence="11">Cleaves the N-terminal amino acid of tripeptides.</text>
</comment>
<evidence type="ECO:0000256" key="1">
    <source>
        <dbReference type="ARBA" id="ARBA00000870"/>
    </source>
</evidence>
<feature type="binding site" evidence="11 13">
    <location>
        <position position="146"/>
    </location>
    <ligand>
        <name>Zn(2+)</name>
        <dbReference type="ChEBI" id="CHEBI:29105"/>
        <label>2</label>
    </ligand>
</feature>
<accession>A0A401IU32</accession>
<keyword evidence="5 11" id="KW-0963">Cytoplasm</keyword>
<evidence type="ECO:0000256" key="12">
    <source>
        <dbReference type="PIRSR" id="PIRSR037215-1"/>
    </source>
</evidence>
<feature type="binding site" evidence="11 13">
    <location>
        <position position="203"/>
    </location>
    <ligand>
        <name>Zn(2+)</name>
        <dbReference type="ChEBI" id="CHEBI:29105"/>
        <label>1</label>
    </ligand>
</feature>
<dbReference type="Proteomes" id="UP000286848">
    <property type="component" value="Unassembled WGS sequence"/>
</dbReference>
<dbReference type="Gene3D" id="3.40.630.10">
    <property type="entry name" value="Zn peptidases"/>
    <property type="match status" value="1"/>
</dbReference>
<comment type="similarity">
    <text evidence="3 11">Belongs to the peptidase M20B family.</text>
</comment>
<dbReference type="HAMAP" id="MF_00550">
    <property type="entry name" value="Aminopeptidase_M20"/>
    <property type="match status" value="1"/>
</dbReference>
<evidence type="ECO:0000256" key="9">
    <source>
        <dbReference type="ARBA" id="ARBA00022833"/>
    </source>
</evidence>
<keyword evidence="9 11" id="KW-0862">Zinc</keyword>
<organism evidence="15 16">
    <name type="scientific">Ligilactobacillus salitolerans</name>
    <dbReference type="NCBI Taxonomy" id="1808352"/>
    <lineage>
        <taxon>Bacteria</taxon>
        <taxon>Bacillati</taxon>
        <taxon>Bacillota</taxon>
        <taxon>Bacilli</taxon>
        <taxon>Lactobacillales</taxon>
        <taxon>Lactobacillaceae</taxon>
        <taxon>Ligilactobacillus</taxon>
    </lineage>
</organism>
<dbReference type="NCBIfam" id="NF009920">
    <property type="entry name" value="PRK13381.1"/>
    <property type="match status" value="1"/>
</dbReference>
<protein>
    <recommendedName>
        <fullName evidence="11">Peptidase T</fullName>
        <ecNumber evidence="11">3.4.11.4</ecNumber>
    </recommendedName>
    <alternativeName>
        <fullName evidence="11">Aminotripeptidase</fullName>
        <shortName evidence="11">Tripeptidase</shortName>
    </alternativeName>
    <alternativeName>
        <fullName evidence="11">Tripeptide aminopeptidase</fullName>
    </alternativeName>
</protein>
<dbReference type="Gene3D" id="3.30.70.360">
    <property type="match status" value="1"/>
</dbReference>
<evidence type="ECO:0000256" key="4">
    <source>
        <dbReference type="ARBA" id="ARBA00022438"/>
    </source>
</evidence>
<dbReference type="InterPro" id="IPR002933">
    <property type="entry name" value="Peptidase_M20"/>
</dbReference>
<feature type="binding site" evidence="11 13">
    <location>
        <position position="385"/>
    </location>
    <ligand>
        <name>Zn(2+)</name>
        <dbReference type="ChEBI" id="CHEBI:29105"/>
        <label>2</label>
    </ligand>
</feature>
<feature type="active site" description="Proton acceptor" evidence="11 12">
    <location>
        <position position="180"/>
    </location>
</feature>
<sequence>MPKYNDLVPRFLKYVRKETRSNEESTTSPSTHSQVEFANELVLELNELGLSNVRIAPESSYVFATLPSNLPAGQEAKKVGFISHIDTADFNSHNVSPQLIENYDGQSEIKLGQSGYSLTPKDFPNLKHYKGDDLITTDGTTLLGADDKAGVAEIITALEFLVQHPEIKHGEIETGFGPDEEIGTGADHFEVADFGADLAYTVDGGPLGELEYETFNAAQATLTFTGKDVHPSTAKGVMINALKLAIEFENHLPSAEVPEKTADRQGFFHLLSLNGTVDEAKMTYIIRDHDRAKFEERKTLIKNIVAKLNEQFSEERIHLDLKDQYYNMREIIEKDMTVVELAKQAMENLDIQPVIEPVRGGTDGSKISFLGLPTPNLFAGGENMHARFEYVSVQTMEKATDVILEIVRLASAE</sequence>
<keyword evidence="8 11" id="KW-0378">Hydrolase</keyword>
<comment type="catalytic activity">
    <reaction evidence="1 11">
        <text>Release of the N-terminal residue from a tripeptide.</text>
        <dbReference type="EC" id="3.4.11.4"/>
    </reaction>
</comment>
<dbReference type="NCBIfam" id="NF003976">
    <property type="entry name" value="PRK05469.1"/>
    <property type="match status" value="1"/>
</dbReference>
<dbReference type="RefSeq" id="WP_124976966.1">
    <property type="nucleotide sequence ID" value="NZ_BFFP01000023.1"/>
</dbReference>
<keyword evidence="7 11" id="KW-0479">Metal-binding</keyword>
<comment type="cofactor">
    <cofactor evidence="11 13">
        <name>Zn(2+)</name>
        <dbReference type="ChEBI" id="CHEBI:29105"/>
    </cofactor>
    <text evidence="11 13">Binds 2 Zn(2+) ions per subunit.</text>
</comment>
<dbReference type="SUPFAM" id="SSF55031">
    <property type="entry name" value="Bacterial exopeptidase dimerisation domain"/>
    <property type="match status" value="1"/>
</dbReference>
<dbReference type="PROSITE" id="PS00758">
    <property type="entry name" value="ARGE_DAPE_CPG2_1"/>
    <property type="match status" value="1"/>
</dbReference>
<keyword evidence="4 11" id="KW-0031">Aminopeptidase</keyword>
<dbReference type="EC" id="3.4.11.4" evidence="11"/>
<feature type="binding site" evidence="11 13">
    <location>
        <position position="146"/>
    </location>
    <ligand>
        <name>Zn(2+)</name>
        <dbReference type="ChEBI" id="CHEBI:29105"/>
        <label>1</label>
    </ligand>
</feature>
<dbReference type="InterPro" id="IPR001261">
    <property type="entry name" value="ArgE/DapE_CS"/>
</dbReference>
<evidence type="ECO:0000256" key="6">
    <source>
        <dbReference type="ARBA" id="ARBA00022670"/>
    </source>
</evidence>
<dbReference type="GO" id="GO:0008270">
    <property type="term" value="F:zinc ion binding"/>
    <property type="evidence" value="ECO:0007669"/>
    <property type="project" value="UniProtKB-UniRule"/>
</dbReference>
<dbReference type="SUPFAM" id="SSF53187">
    <property type="entry name" value="Zn-dependent exopeptidases"/>
    <property type="match status" value="1"/>
</dbReference>
<evidence type="ECO:0000313" key="16">
    <source>
        <dbReference type="Proteomes" id="UP000286848"/>
    </source>
</evidence>
<keyword evidence="6 11" id="KW-0645">Protease</keyword>
<evidence type="ECO:0000256" key="10">
    <source>
        <dbReference type="ARBA" id="ARBA00023049"/>
    </source>
</evidence>
<dbReference type="GO" id="GO:0043171">
    <property type="term" value="P:peptide catabolic process"/>
    <property type="evidence" value="ECO:0007669"/>
    <property type="project" value="UniProtKB-UniRule"/>
</dbReference>
<evidence type="ECO:0000256" key="8">
    <source>
        <dbReference type="ARBA" id="ARBA00022801"/>
    </source>
</evidence>
<evidence type="ECO:0000256" key="11">
    <source>
        <dbReference type="HAMAP-Rule" id="MF_00550"/>
    </source>
</evidence>
<comment type="caution">
    <text evidence="15">The sequence shown here is derived from an EMBL/GenBank/DDBJ whole genome shotgun (WGS) entry which is preliminary data.</text>
</comment>
<comment type="subcellular location">
    <subcellularLocation>
        <location evidence="2 11">Cytoplasm</location>
    </subcellularLocation>
</comment>